<gene>
    <name evidence="3" type="ORF">O0S08_33285</name>
</gene>
<dbReference type="InterPro" id="IPR036390">
    <property type="entry name" value="WH_DNA-bd_sf"/>
</dbReference>
<dbReference type="PANTHER" id="PTHR38600">
    <property type="entry name" value="TRANSCRIPTIONAL REGULATORY PROTEIN"/>
    <property type="match status" value="1"/>
</dbReference>
<dbReference type="SMART" id="SM00418">
    <property type="entry name" value="HTH_ARSR"/>
    <property type="match status" value="1"/>
</dbReference>
<dbReference type="InterPro" id="IPR001845">
    <property type="entry name" value="HTH_ArsR_DNA-bd_dom"/>
</dbReference>
<dbReference type="SUPFAM" id="SSF46785">
    <property type="entry name" value="Winged helix' DNA-binding domain"/>
    <property type="match status" value="1"/>
</dbReference>
<dbReference type="InterPro" id="IPR036388">
    <property type="entry name" value="WH-like_DNA-bd_sf"/>
</dbReference>
<proteinExistence type="predicted"/>
<feature type="domain" description="HTH arsR-type" evidence="2">
    <location>
        <begin position="10"/>
        <end position="105"/>
    </location>
</feature>
<protein>
    <submittedName>
        <fullName evidence="3">Metalloregulator ArsR/SmtB family transcription factor</fullName>
    </submittedName>
</protein>
<dbReference type="Gene3D" id="1.10.10.10">
    <property type="entry name" value="Winged helix-like DNA-binding domain superfamily/Winged helix DNA-binding domain"/>
    <property type="match status" value="1"/>
</dbReference>
<dbReference type="EMBL" id="CP114040">
    <property type="protein sequence ID" value="WAS91087.1"/>
    <property type="molecule type" value="Genomic_DNA"/>
</dbReference>
<evidence type="ECO:0000259" key="2">
    <source>
        <dbReference type="PROSITE" id="PS50987"/>
    </source>
</evidence>
<evidence type="ECO:0000256" key="1">
    <source>
        <dbReference type="SAM" id="MobiDB-lite"/>
    </source>
</evidence>
<sequence>MIFLIASPILKSMLDQGAVDRVFHALADPSRRAMVERLGRGPASVKELAAPLAMSLAAVVQHVQVLEQSGVIRTEKIGRVRNCRLDPAGLNVAERWIVERRALWERRLDRLGDLLAEPEPSDEQRANDNDTTEEQS</sequence>
<keyword evidence="4" id="KW-1185">Reference proteome</keyword>
<dbReference type="InterPro" id="IPR011991">
    <property type="entry name" value="ArsR-like_HTH"/>
</dbReference>
<name>A0ABY7GVV2_9BACT</name>
<evidence type="ECO:0000313" key="3">
    <source>
        <dbReference type="EMBL" id="WAS91087.1"/>
    </source>
</evidence>
<accession>A0ABY7GVV2</accession>
<dbReference type="NCBIfam" id="NF033788">
    <property type="entry name" value="HTH_metalloreg"/>
    <property type="match status" value="1"/>
</dbReference>
<dbReference type="PRINTS" id="PR00778">
    <property type="entry name" value="HTHARSR"/>
</dbReference>
<feature type="region of interest" description="Disordered" evidence="1">
    <location>
        <begin position="114"/>
        <end position="136"/>
    </location>
</feature>
<dbReference type="Proteomes" id="UP001164459">
    <property type="component" value="Chromosome"/>
</dbReference>
<reference evidence="3" key="1">
    <citation type="submission" date="2022-11" db="EMBL/GenBank/DDBJ databases">
        <title>Minimal conservation of predation-associated metabolite biosynthetic gene clusters underscores biosynthetic potential of Myxococcota including descriptions for ten novel species: Archangium lansinium sp. nov., Myxococcus landrumus sp. nov., Nannocystis bai.</title>
        <authorList>
            <person name="Ahearne A."/>
            <person name="Stevens C."/>
            <person name="Dowd S."/>
        </authorList>
    </citation>
    <scope>NUCLEOTIDE SEQUENCE</scope>
    <source>
        <strain evidence="3">Fl3</strain>
    </source>
</reference>
<dbReference type="PROSITE" id="PS50987">
    <property type="entry name" value="HTH_ARSR_2"/>
    <property type="match status" value="1"/>
</dbReference>
<organism evidence="3 4">
    <name type="scientific">Nannocystis punicea</name>
    <dbReference type="NCBI Taxonomy" id="2995304"/>
    <lineage>
        <taxon>Bacteria</taxon>
        <taxon>Pseudomonadati</taxon>
        <taxon>Myxococcota</taxon>
        <taxon>Polyangia</taxon>
        <taxon>Nannocystales</taxon>
        <taxon>Nannocystaceae</taxon>
        <taxon>Nannocystis</taxon>
    </lineage>
</organism>
<dbReference type="Pfam" id="PF12840">
    <property type="entry name" value="HTH_20"/>
    <property type="match status" value="1"/>
</dbReference>
<dbReference type="PANTHER" id="PTHR38600:SF2">
    <property type="entry name" value="SLL0088 PROTEIN"/>
    <property type="match status" value="1"/>
</dbReference>
<dbReference type="CDD" id="cd00090">
    <property type="entry name" value="HTH_ARSR"/>
    <property type="match status" value="1"/>
</dbReference>
<evidence type="ECO:0000313" key="4">
    <source>
        <dbReference type="Proteomes" id="UP001164459"/>
    </source>
</evidence>